<dbReference type="PROSITE" id="PS50059">
    <property type="entry name" value="FKBP_PPIASE"/>
    <property type="match status" value="1"/>
</dbReference>
<dbReference type="InterPro" id="IPR001179">
    <property type="entry name" value="PPIase_FKBP_dom"/>
</dbReference>
<dbReference type="Proteomes" id="UP000029999">
    <property type="component" value="Unassembled WGS sequence"/>
</dbReference>
<comment type="catalytic activity">
    <reaction evidence="1 9 10">
        <text>[protein]-peptidylproline (omega=180) = [protein]-peptidylproline (omega=0)</text>
        <dbReference type="Rhea" id="RHEA:16237"/>
        <dbReference type="Rhea" id="RHEA-COMP:10747"/>
        <dbReference type="Rhea" id="RHEA-COMP:10748"/>
        <dbReference type="ChEBI" id="CHEBI:83833"/>
        <dbReference type="ChEBI" id="CHEBI:83834"/>
        <dbReference type="EC" id="5.2.1.8"/>
    </reaction>
</comment>
<comment type="caution">
    <text evidence="12">The sequence shown here is derived from an EMBL/GenBank/DDBJ whole genome shotgun (WGS) entry which is preliminary data.</text>
</comment>
<dbReference type="SUPFAM" id="SSF54534">
    <property type="entry name" value="FKBP-like"/>
    <property type="match status" value="1"/>
</dbReference>
<evidence type="ECO:0000256" key="6">
    <source>
        <dbReference type="ARBA" id="ARBA00023186"/>
    </source>
</evidence>
<comment type="similarity">
    <text evidence="3 10">Belongs to the FKBP-type PPIase family.</text>
</comment>
<dbReference type="AlphaFoldDB" id="A0A0A0BES4"/>
<dbReference type="PANTHER" id="PTHR47861">
    <property type="entry name" value="FKBP-TYPE PEPTIDYL-PROLYL CIS-TRANS ISOMERASE SLYD"/>
    <property type="match status" value="1"/>
</dbReference>
<comment type="subcellular location">
    <subcellularLocation>
        <location evidence="2">Cytoplasm</location>
    </subcellularLocation>
</comment>
<gene>
    <name evidence="12" type="ORF">LP43_2040</name>
</gene>
<evidence type="ECO:0000256" key="9">
    <source>
        <dbReference type="PROSITE-ProRule" id="PRU00277"/>
    </source>
</evidence>
<dbReference type="GO" id="GO:0042026">
    <property type="term" value="P:protein refolding"/>
    <property type="evidence" value="ECO:0007669"/>
    <property type="project" value="UniProtKB-ARBA"/>
</dbReference>
<feature type="domain" description="PPIase FKBP-type" evidence="11">
    <location>
        <begin position="6"/>
        <end position="80"/>
    </location>
</feature>
<dbReference type="RefSeq" id="WP_008292173.1">
    <property type="nucleotide sequence ID" value="NZ_JRQD01000005.1"/>
</dbReference>
<reference evidence="12 13" key="1">
    <citation type="submission" date="2014-09" db="EMBL/GenBank/DDBJ databases">
        <authorList>
            <person name="Grob C."/>
            <person name="Taubert M."/>
            <person name="Howat A.M."/>
            <person name="Burns O.J."/>
            <person name="Dixon J.L."/>
            <person name="Chen Y."/>
            <person name="Murrell J.C."/>
        </authorList>
    </citation>
    <scope>NUCLEOTIDE SEQUENCE [LARGE SCALE GENOMIC DNA]</scope>
    <source>
        <strain evidence="12">L4</strain>
    </source>
</reference>
<dbReference type="GO" id="GO:0003755">
    <property type="term" value="F:peptidyl-prolyl cis-trans isomerase activity"/>
    <property type="evidence" value="ECO:0007669"/>
    <property type="project" value="UniProtKB-UniRule"/>
</dbReference>
<dbReference type="EC" id="5.2.1.8" evidence="10"/>
<accession>A0A0A0BES4</accession>
<proteinExistence type="inferred from homology"/>
<keyword evidence="6" id="KW-0143">Chaperone</keyword>
<evidence type="ECO:0000256" key="7">
    <source>
        <dbReference type="ARBA" id="ARBA00023235"/>
    </source>
</evidence>
<evidence type="ECO:0000256" key="4">
    <source>
        <dbReference type="ARBA" id="ARBA00022490"/>
    </source>
</evidence>
<dbReference type="Pfam" id="PF00254">
    <property type="entry name" value="FKBP_C"/>
    <property type="match status" value="1"/>
</dbReference>
<dbReference type="PANTHER" id="PTHR47861:SF3">
    <property type="entry name" value="FKBP-TYPE PEPTIDYL-PROLYL CIS-TRANS ISOMERASE SLYD"/>
    <property type="match status" value="1"/>
</dbReference>
<protein>
    <recommendedName>
        <fullName evidence="10">Peptidyl-prolyl cis-trans isomerase</fullName>
        <ecNumber evidence="10">5.2.1.8</ecNumber>
    </recommendedName>
</protein>
<dbReference type="GO" id="GO:0005737">
    <property type="term" value="C:cytoplasm"/>
    <property type="evidence" value="ECO:0007669"/>
    <property type="project" value="UniProtKB-SubCell"/>
</dbReference>
<evidence type="ECO:0000256" key="5">
    <source>
        <dbReference type="ARBA" id="ARBA00023110"/>
    </source>
</evidence>
<organism evidence="12 13">
    <name type="scientific">Methylophaga thiooxydans</name>
    <dbReference type="NCBI Taxonomy" id="392484"/>
    <lineage>
        <taxon>Bacteria</taxon>
        <taxon>Pseudomonadati</taxon>
        <taxon>Pseudomonadota</taxon>
        <taxon>Gammaproteobacteria</taxon>
        <taxon>Thiotrichales</taxon>
        <taxon>Piscirickettsiaceae</taxon>
        <taxon>Methylophaga</taxon>
    </lineage>
</organism>
<dbReference type="InterPro" id="IPR046357">
    <property type="entry name" value="PPIase_dom_sf"/>
</dbReference>
<name>A0A0A0BES4_9GAMM</name>
<evidence type="ECO:0000256" key="1">
    <source>
        <dbReference type="ARBA" id="ARBA00000971"/>
    </source>
</evidence>
<evidence type="ECO:0000256" key="8">
    <source>
        <dbReference type="ARBA" id="ARBA00037071"/>
    </source>
</evidence>
<dbReference type="EMBL" id="JRQD01000005">
    <property type="protein sequence ID" value="KGM06167.1"/>
    <property type="molecule type" value="Genomic_DNA"/>
</dbReference>
<keyword evidence="7 9" id="KW-0413">Isomerase</keyword>
<dbReference type="Gene3D" id="3.10.50.40">
    <property type="match status" value="1"/>
</dbReference>
<evidence type="ECO:0000313" key="13">
    <source>
        <dbReference type="Proteomes" id="UP000029999"/>
    </source>
</evidence>
<evidence type="ECO:0000259" key="11">
    <source>
        <dbReference type="PROSITE" id="PS50059"/>
    </source>
</evidence>
<comment type="function">
    <text evidence="8">Also involved in hydrogenase metallocenter assembly, probably by participating in the nickel insertion step. This function in hydrogenase biosynthesis requires chaperone activity and the presence of the metal-binding domain, but not PPIase activity.</text>
</comment>
<keyword evidence="5 9" id="KW-0697">Rotamase</keyword>
<evidence type="ECO:0000256" key="3">
    <source>
        <dbReference type="ARBA" id="ARBA00006577"/>
    </source>
</evidence>
<evidence type="ECO:0000256" key="10">
    <source>
        <dbReference type="RuleBase" id="RU003915"/>
    </source>
</evidence>
<sequence>MKVAENKVVVIDYTLTDNDGSVIDSSEGAGPLAYLHGAGNIIPGLEEALIDKEAGDEVKASIEPAKAYGDRHEQLKQEVPSELFSGVEKVEVGMQFQSETEQGPVLVTVVEINDETITVDGNHPLAGVHLNFDVTIREVREPSEEELEHGHVHGEGGHQH</sequence>
<evidence type="ECO:0000256" key="2">
    <source>
        <dbReference type="ARBA" id="ARBA00004496"/>
    </source>
</evidence>
<dbReference type="STRING" id="392484.LP43_2040"/>
<evidence type="ECO:0000313" key="12">
    <source>
        <dbReference type="EMBL" id="KGM06167.1"/>
    </source>
</evidence>
<keyword evidence="4" id="KW-0963">Cytoplasm</keyword>